<dbReference type="Gene3D" id="3.50.50.60">
    <property type="entry name" value="FAD/NAD(P)-binding domain"/>
    <property type="match status" value="1"/>
</dbReference>
<evidence type="ECO:0000256" key="2">
    <source>
        <dbReference type="ARBA" id="ARBA00010989"/>
    </source>
</evidence>
<dbReference type="EMBL" id="QZBD01000012">
    <property type="protein sequence ID" value="THY36018.1"/>
    <property type="molecule type" value="Genomic_DNA"/>
</dbReference>
<evidence type="ECO:0000256" key="1">
    <source>
        <dbReference type="ARBA" id="ARBA00001974"/>
    </source>
</evidence>
<evidence type="ECO:0000313" key="7">
    <source>
        <dbReference type="EMBL" id="THY36018.1"/>
    </source>
</evidence>
<keyword evidence="3" id="KW-0285">Flavoprotein</keyword>
<dbReference type="Pfam" id="PF01266">
    <property type="entry name" value="DAO"/>
    <property type="match status" value="1"/>
</dbReference>
<evidence type="ECO:0000256" key="5">
    <source>
        <dbReference type="ARBA" id="ARBA00023002"/>
    </source>
</evidence>
<evidence type="ECO:0000259" key="6">
    <source>
        <dbReference type="Pfam" id="PF01266"/>
    </source>
</evidence>
<comment type="similarity">
    <text evidence="2">Belongs to the MSOX/MTOX family.</text>
</comment>
<comment type="cofactor">
    <cofactor evidence="1">
        <name>FAD</name>
        <dbReference type="ChEBI" id="CHEBI:57692"/>
    </cofactor>
</comment>
<dbReference type="GO" id="GO:0008115">
    <property type="term" value="F:sarcosine oxidase activity"/>
    <property type="evidence" value="ECO:0007669"/>
    <property type="project" value="TreeGrafter"/>
</dbReference>
<keyword evidence="5" id="KW-0560">Oxidoreductase</keyword>
<evidence type="ECO:0000313" key="8">
    <source>
        <dbReference type="Proteomes" id="UP000306584"/>
    </source>
</evidence>
<dbReference type="InterPro" id="IPR006076">
    <property type="entry name" value="FAD-dep_OxRdtase"/>
</dbReference>
<dbReference type="PANTHER" id="PTHR10961">
    <property type="entry name" value="PEROXISOMAL SARCOSINE OXIDASE"/>
    <property type="match status" value="1"/>
</dbReference>
<gene>
    <name evidence="7" type="ORF">D6D01_00777</name>
</gene>
<dbReference type="InterPro" id="IPR036188">
    <property type="entry name" value="FAD/NAD-bd_sf"/>
</dbReference>
<reference evidence="7 8" key="1">
    <citation type="submission" date="2018-10" db="EMBL/GenBank/DDBJ databases">
        <title>Fifty Aureobasidium pullulans genomes reveal a recombining polyextremotolerant generalist.</title>
        <authorList>
            <person name="Gostincar C."/>
            <person name="Turk M."/>
            <person name="Zajc J."/>
            <person name="Gunde-Cimerman N."/>
        </authorList>
    </citation>
    <scope>NUCLEOTIDE SEQUENCE [LARGE SCALE GENOMIC DNA]</scope>
    <source>
        <strain evidence="7 8">EXF-6604</strain>
    </source>
</reference>
<dbReference type="InterPro" id="IPR045170">
    <property type="entry name" value="MTOX"/>
</dbReference>
<protein>
    <submittedName>
        <fullName evidence="7">Fructosyl amine:oxygen oxidoreductase-like protein</fullName>
    </submittedName>
</protein>
<feature type="domain" description="FAD dependent oxidoreductase" evidence="6">
    <location>
        <begin position="35"/>
        <end position="385"/>
    </location>
</feature>
<sequence length="447" mass="49800">PAISYNVGSTFPGFIHPHPRSRHLGNIYSSTSQINVTLLDPFPVPSPISAGNDVNKILELGTFAAGADSDERYVANTLINEATKGWLEDPVFKPYFHETGCIIAATSEAGRAHMNAASGPSEGAGWLPLKTKEDFQATMPKGVLTGDFPGWEGWWMKKGSGWIHARKSMESAAKEAERLGAVFVTGEEKGKVESLIYEAGDVKGAKTFDTVEHRADRTILCAGANAGITFDMKDQLRPTAWTLAHIKMTKEELQLFKNLPVLFNIERGFFMEPDEDKGEPKMCDEHPGYCNWTVNSQNSQRSSVPFAKHQIPEEAEERARGFLRETMPHLAERPFSFARICWCADTPNRAFLISKHPDYPSLVLGCGASGHGFCHIPVIGGFITDAMEDNIDPRIKHSFRWRPETAVNRKWDDLQDRFGPEGSNRMMNFGDIKEWTTIQPEITEAKL</sequence>
<dbReference type="GO" id="GO:0050660">
    <property type="term" value="F:flavin adenine dinucleotide binding"/>
    <property type="evidence" value="ECO:0007669"/>
    <property type="project" value="InterPro"/>
</dbReference>
<dbReference type="SUPFAM" id="SSF51905">
    <property type="entry name" value="FAD/NAD(P)-binding domain"/>
    <property type="match status" value="1"/>
</dbReference>
<evidence type="ECO:0000256" key="4">
    <source>
        <dbReference type="ARBA" id="ARBA00022827"/>
    </source>
</evidence>
<evidence type="ECO:0000256" key="3">
    <source>
        <dbReference type="ARBA" id="ARBA00022630"/>
    </source>
</evidence>
<comment type="caution">
    <text evidence="7">The sequence shown here is derived from an EMBL/GenBank/DDBJ whole genome shotgun (WGS) entry which is preliminary data.</text>
</comment>
<dbReference type="Proteomes" id="UP000306584">
    <property type="component" value="Unassembled WGS sequence"/>
</dbReference>
<name>A0A4S9M120_AURPU</name>
<keyword evidence="4" id="KW-0274">FAD</keyword>
<accession>A0A4S9M120</accession>
<proteinExistence type="inferred from homology"/>
<feature type="non-terminal residue" evidence="7">
    <location>
        <position position="1"/>
    </location>
</feature>
<dbReference type="Gene3D" id="3.30.9.10">
    <property type="entry name" value="D-Amino Acid Oxidase, subunit A, domain 2"/>
    <property type="match status" value="1"/>
</dbReference>
<dbReference type="GO" id="GO:0051698">
    <property type="term" value="F:saccharopine oxidase activity"/>
    <property type="evidence" value="ECO:0007669"/>
    <property type="project" value="TreeGrafter"/>
</dbReference>
<dbReference type="AlphaFoldDB" id="A0A4S9M120"/>
<dbReference type="PANTHER" id="PTHR10961:SF24">
    <property type="entry name" value="HYPOTHETICAL FRUCTOSYL AMINE:OXYGEN OXIDOREDUCTASE (EUROFUNG)"/>
    <property type="match status" value="1"/>
</dbReference>
<organism evidence="7 8">
    <name type="scientific">Aureobasidium pullulans</name>
    <name type="common">Black yeast</name>
    <name type="synonym">Pullularia pullulans</name>
    <dbReference type="NCBI Taxonomy" id="5580"/>
    <lineage>
        <taxon>Eukaryota</taxon>
        <taxon>Fungi</taxon>
        <taxon>Dikarya</taxon>
        <taxon>Ascomycota</taxon>
        <taxon>Pezizomycotina</taxon>
        <taxon>Dothideomycetes</taxon>
        <taxon>Dothideomycetidae</taxon>
        <taxon>Dothideales</taxon>
        <taxon>Saccotheciaceae</taxon>
        <taxon>Aureobasidium</taxon>
    </lineage>
</organism>